<sequence>MKHVQDLYEATAQISDADPCSLLTIRFLSLQDKGQVYVDEVYVFVDPAESSDSGNESILAASSTQSSLMAMFVPTLLQLARSGGTTRVQDKHASNEVLNGDNSKETGSKKIDEPEVRPETNQVPQKNVNPTELAQHTLAEKCVEPVKSNDLPLGNLETSMEQLISRVSRMEDFFVRFEEKMLKPIERIDARLQKVEDQLEKLAKNSQCFGSPHCTRFTAPQFSCSESNSSSFHNEQSDNPPCGASEPEKKDITSSNSTPEFSDDANLHPGLVVSAPEFSCGEEEDEVECDDLKPMNEPKKTLSINDALAAALTGLLSSAITNPSEPNQITSNSGARELNQYPEHSDSCQTEVQELAAAENDDKDLPRYAQVLTVKAPDFTTDENSDFTTEERDNVDTSNDETNPEKIIDDEEIASGHVLAHRDDATEVLLEGSLSDSCGGSSSVVDFEFPILEVKFTSDVCTEGKCPLEALLDGVAESKTDDGSTEETKAFNTDGNEKTDLLVDVEVSSANEGSSDLDGGSQNLSTQSSQEMNVSLI</sequence>
<keyword evidence="3" id="KW-1185">Reference proteome</keyword>
<organism evidence="2 3">
    <name type="scientific">Erythranthe guttata</name>
    <name type="common">Yellow monkey flower</name>
    <name type="synonym">Mimulus guttatus</name>
    <dbReference type="NCBI Taxonomy" id="4155"/>
    <lineage>
        <taxon>Eukaryota</taxon>
        <taxon>Viridiplantae</taxon>
        <taxon>Streptophyta</taxon>
        <taxon>Embryophyta</taxon>
        <taxon>Tracheophyta</taxon>
        <taxon>Spermatophyta</taxon>
        <taxon>Magnoliopsida</taxon>
        <taxon>eudicotyledons</taxon>
        <taxon>Gunneridae</taxon>
        <taxon>Pentapetalae</taxon>
        <taxon>asterids</taxon>
        <taxon>lamiids</taxon>
        <taxon>Lamiales</taxon>
        <taxon>Phrymaceae</taxon>
        <taxon>Erythranthe</taxon>
    </lineage>
</organism>
<dbReference type="EMBL" id="KI631274">
    <property type="protein sequence ID" value="EYU29035.1"/>
    <property type="molecule type" value="Genomic_DNA"/>
</dbReference>
<feature type="compositionally biased region" description="Low complexity" evidence="1">
    <location>
        <begin position="225"/>
        <end position="234"/>
    </location>
</feature>
<feature type="region of interest" description="Disordered" evidence="1">
    <location>
        <begin position="225"/>
        <end position="268"/>
    </location>
</feature>
<reference evidence="2 3" key="1">
    <citation type="journal article" date="2013" name="Proc. Natl. Acad. Sci. U.S.A.">
        <title>Fine-scale variation in meiotic recombination in Mimulus inferred from population shotgun sequencing.</title>
        <authorList>
            <person name="Hellsten U."/>
            <person name="Wright K.M."/>
            <person name="Jenkins J."/>
            <person name="Shu S."/>
            <person name="Yuan Y."/>
            <person name="Wessler S.R."/>
            <person name="Schmutz J."/>
            <person name="Willis J.H."/>
            <person name="Rokhsar D.S."/>
        </authorList>
    </citation>
    <scope>NUCLEOTIDE SEQUENCE [LARGE SCALE GENOMIC DNA]</scope>
    <source>
        <strain evidence="3">cv. DUN x IM62</strain>
    </source>
</reference>
<feature type="region of interest" description="Disordered" evidence="1">
    <location>
        <begin position="84"/>
        <end position="128"/>
    </location>
</feature>
<feature type="compositionally biased region" description="Basic and acidic residues" evidence="1">
    <location>
        <begin position="102"/>
        <end position="118"/>
    </location>
</feature>
<feature type="region of interest" description="Disordered" evidence="1">
    <location>
        <begin position="380"/>
        <end position="403"/>
    </location>
</feature>
<gene>
    <name evidence="2" type="ORF">MIMGU_mgv1a004251mg</name>
</gene>
<evidence type="ECO:0000313" key="3">
    <source>
        <dbReference type="Proteomes" id="UP000030748"/>
    </source>
</evidence>
<protein>
    <submittedName>
        <fullName evidence="2">Uncharacterized protein</fullName>
    </submittedName>
</protein>
<accession>A0A022QRC2</accession>
<feature type="compositionally biased region" description="Basic and acidic residues" evidence="1">
    <location>
        <begin position="477"/>
        <end position="501"/>
    </location>
</feature>
<evidence type="ECO:0000256" key="1">
    <source>
        <dbReference type="SAM" id="MobiDB-lite"/>
    </source>
</evidence>
<feature type="region of interest" description="Disordered" evidence="1">
    <location>
        <begin position="477"/>
        <end position="537"/>
    </location>
</feature>
<feature type="compositionally biased region" description="Polar residues" evidence="1">
    <location>
        <begin position="508"/>
        <end position="537"/>
    </location>
</feature>
<dbReference type="PANTHER" id="PTHR37261">
    <property type="entry name" value="40S RIBOSOMAL PROTEIN S27"/>
    <property type="match status" value="1"/>
</dbReference>
<evidence type="ECO:0000313" key="2">
    <source>
        <dbReference type="EMBL" id="EYU29035.1"/>
    </source>
</evidence>
<feature type="compositionally biased region" description="Polar residues" evidence="1">
    <location>
        <begin position="119"/>
        <end position="128"/>
    </location>
</feature>
<name>A0A022QRC2_ERYGU</name>
<dbReference type="eggNOG" id="ENOG502R822">
    <property type="taxonomic scope" value="Eukaryota"/>
</dbReference>
<dbReference type="Proteomes" id="UP000030748">
    <property type="component" value="Unassembled WGS sequence"/>
</dbReference>
<dbReference type="AlphaFoldDB" id="A0A022QRC2"/>
<dbReference type="PANTHER" id="PTHR37261:SF1">
    <property type="entry name" value="40S RIBOSOMAL PROTEIN S27"/>
    <property type="match status" value="1"/>
</dbReference>
<proteinExistence type="predicted"/>
<dbReference type="STRING" id="4155.A0A022QRC2"/>